<proteinExistence type="predicted"/>
<organism evidence="3 4">
    <name type="scientific">Candidatus Fimimorpha faecalis</name>
    <dbReference type="NCBI Taxonomy" id="2840824"/>
    <lineage>
        <taxon>Bacteria</taxon>
        <taxon>Bacillati</taxon>
        <taxon>Bacillota</taxon>
        <taxon>Clostridia</taxon>
        <taxon>Eubacteriales</taxon>
        <taxon>Candidatus Fimimorpha</taxon>
    </lineage>
</organism>
<dbReference type="EMBL" id="DVHN01000052">
    <property type="protein sequence ID" value="HIR88258.1"/>
    <property type="molecule type" value="Genomic_DNA"/>
</dbReference>
<sequence length="518" mass="59265">MYIKYLLKNTEPIRVTNASTSQNEQMDSLTYIPGTTIRGMIINTLAFDPEFCSNFAEIKQKLFSNQVQYQNAYLAKKQGESYVELIPSPKGFYEDKTTQEGQKVIENVIKDGNVSPGFKRAGLGGYCQIQDGCIFYSNVELGDDMRVDVGRRNERNIFRNQYIQPNQYFCGYVKVEEESLAALIKTVLEKAPISIGNSRSAGYGTCEIVKVSLEKTPSYYNYTQKEDVKQNCYLYLMSDTVMRNEEGELTGLDLPTLEAAMGVKQLKIEFCSTTTVNIKGYNRMWGTKIPDAVMYQMGSVFQLSYEGEFKKERIEALCQEGIGIRRNEGFGQILIWDKKQYEGIQAKQKLEEKKATESSLEPLTNEDREVLKIAAKGYYLEEIERNKKQFIIKKSKDLVTITSNSQLGNITAYASALKYNPEKAKKQLYQYLQHTVDKYESSGVHQDKGDPKKLQGLVEKICNDDLDKQLEITFGDFIMGIQKEKLLTNEDKLKIKLQLIIDIVRYCNKEKNKEESKS</sequence>
<dbReference type="AlphaFoldDB" id="A0A9D1JCK4"/>
<dbReference type="InterPro" id="IPR005537">
    <property type="entry name" value="RAMP_III_fam"/>
</dbReference>
<evidence type="ECO:0000259" key="2">
    <source>
        <dbReference type="Pfam" id="PF03787"/>
    </source>
</evidence>
<evidence type="ECO:0000256" key="1">
    <source>
        <dbReference type="ARBA" id="ARBA00023118"/>
    </source>
</evidence>
<reference evidence="3" key="2">
    <citation type="journal article" date="2021" name="PeerJ">
        <title>Extensive microbial diversity within the chicken gut microbiome revealed by metagenomics and culture.</title>
        <authorList>
            <person name="Gilroy R."/>
            <person name="Ravi A."/>
            <person name="Getino M."/>
            <person name="Pursley I."/>
            <person name="Horton D.L."/>
            <person name="Alikhan N.F."/>
            <person name="Baker D."/>
            <person name="Gharbi K."/>
            <person name="Hall N."/>
            <person name="Watson M."/>
            <person name="Adriaenssens E.M."/>
            <person name="Foster-Nyarko E."/>
            <person name="Jarju S."/>
            <person name="Secka A."/>
            <person name="Antonio M."/>
            <person name="Oren A."/>
            <person name="Chaudhuri R.R."/>
            <person name="La Ragione R."/>
            <person name="Hildebrand F."/>
            <person name="Pallen M.J."/>
        </authorList>
    </citation>
    <scope>NUCLEOTIDE SEQUENCE</scope>
    <source>
        <strain evidence="3">ChiW13-3771</strain>
    </source>
</reference>
<evidence type="ECO:0000313" key="3">
    <source>
        <dbReference type="EMBL" id="HIR88258.1"/>
    </source>
</evidence>
<accession>A0A9D1JCK4</accession>
<evidence type="ECO:0000313" key="4">
    <source>
        <dbReference type="Proteomes" id="UP000824201"/>
    </source>
</evidence>
<dbReference type="GO" id="GO:0051607">
    <property type="term" value="P:defense response to virus"/>
    <property type="evidence" value="ECO:0007669"/>
    <property type="project" value="UniProtKB-KW"/>
</dbReference>
<name>A0A9D1JCK4_9FIRM</name>
<gene>
    <name evidence="3" type="ORF">IAC96_04830</name>
</gene>
<reference evidence="3" key="1">
    <citation type="submission" date="2020-10" db="EMBL/GenBank/DDBJ databases">
        <authorList>
            <person name="Gilroy R."/>
        </authorList>
    </citation>
    <scope>NUCLEOTIDE SEQUENCE</scope>
    <source>
        <strain evidence="3">ChiW13-3771</strain>
    </source>
</reference>
<dbReference type="Proteomes" id="UP000824201">
    <property type="component" value="Unassembled WGS sequence"/>
</dbReference>
<protein>
    <recommendedName>
        <fullName evidence="2">CRISPR type III-associated protein domain-containing protein</fullName>
    </recommendedName>
</protein>
<keyword evidence="1" id="KW-0051">Antiviral defense</keyword>
<feature type="domain" description="CRISPR type III-associated protein" evidence="2">
    <location>
        <begin position="22"/>
        <end position="207"/>
    </location>
</feature>
<dbReference type="Pfam" id="PF03787">
    <property type="entry name" value="RAMPs"/>
    <property type="match status" value="1"/>
</dbReference>
<comment type="caution">
    <text evidence="3">The sequence shown here is derived from an EMBL/GenBank/DDBJ whole genome shotgun (WGS) entry which is preliminary data.</text>
</comment>